<reference evidence="16" key="1">
    <citation type="journal article" date="2019" name="Int. J. Syst. Evol. Microbiol.">
        <title>The Global Catalogue of Microorganisms (GCM) 10K type strain sequencing project: providing services to taxonomists for standard genome sequencing and annotation.</title>
        <authorList>
            <consortium name="The Broad Institute Genomics Platform"/>
            <consortium name="The Broad Institute Genome Sequencing Center for Infectious Disease"/>
            <person name="Wu L."/>
            <person name="Ma J."/>
        </authorList>
    </citation>
    <scope>NUCLEOTIDE SEQUENCE [LARGE SCALE GENOMIC DNA]</scope>
    <source>
        <strain evidence="16">JCM 16956</strain>
    </source>
</reference>
<comment type="catalytic activity">
    <reaction evidence="11 13">
        <text>4-(phosphooxy)-L-threonine + 2-oxoglutarate = (R)-3-hydroxy-2-oxo-4-phosphooxybutanoate + L-glutamate</text>
        <dbReference type="Rhea" id="RHEA:16573"/>
        <dbReference type="ChEBI" id="CHEBI:16810"/>
        <dbReference type="ChEBI" id="CHEBI:29985"/>
        <dbReference type="ChEBI" id="CHEBI:58452"/>
        <dbReference type="ChEBI" id="CHEBI:58538"/>
        <dbReference type="EC" id="2.6.1.52"/>
    </reaction>
</comment>
<evidence type="ECO:0000256" key="8">
    <source>
        <dbReference type="ARBA" id="ARBA00022898"/>
    </source>
</evidence>
<evidence type="ECO:0000256" key="2">
    <source>
        <dbReference type="ARBA" id="ARBA00005099"/>
    </source>
</evidence>
<dbReference type="PIRSF" id="PIRSF000525">
    <property type="entry name" value="SerC"/>
    <property type="match status" value="1"/>
</dbReference>
<evidence type="ECO:0000259" key="14">
    <source>
        <dbReference type="Pfam" id="PF00266"/>
    </source>
</evidence>
<dbReference type="PANTHER" id="PTHR21152:SF40">
    <property type="entry name" value="ALANINE--GLYOXYLATE AMINOTRANSFERASE"/>
    <property type="match status" value="1"/>
</dbReference>
<comment type="subunit">
    <text evidence="13">Homodimer.</text>
</comment>
<dbReference type="HAMAP" id="MF_00160">
    <property type="entry name" value="SerC_aminotrans_5"/>
    <property type="match status" value="1"/>
</dbReference>
<keyword evidence="10 13" id="KW-0718">Serine biosynthesis</keyword>
<evidence type="ECO:0000256" key="5">
    <source>
        <dbReference type="ARBA" id="ARBA00022576"/>
    </source>
</evidence>
<name>A0ABP7LG27_9ACTN</name>
<dbReference type="InterPro" id="IPR015421">
    <property type="entry name" value="PyrdxlP-dep_Trfase_major"/>
</dbReference>
<evidence type="ECO:0000256" key="10">
    <source>
        <dbReference type="ARBA" id="ARBA00023299"/>
    </source>
</evidence>
<organism evidence="15 16">
    <name type="scientific">Streptomyces gulbargensis</name>
    <dbReference type="NCBI Taxonomy" id="364901"/>
    <lineage>
        <taxon>Bacteria</taxon>
        <taxon>Bacillati</taxon>
        <taxon>Actinomycetota</taxon>
        <taxon>Actinomycetes</taxon>
        <taxon>Kitasatosporales</taxon>
        <taxon>Streptomycetaceae</taxon>
        <taxon>Streptomyces</taxon>
    </lineage>
</organism>
<comment type="function">
    <text evidence="1 13">Catalyzes the reversible conversion of 3-phosphohydroxypyruvate to phosphoserine and of 3-hydroxy-2-oxo-4-phosphonooxybutanoate to phosphohydroxythreonine.</text>
</comment>
<sequence length="396" mass="42241">MSQTSSHPADIRPPHPFRPDTLRLVAEIQIPADIKPADGRFGAGPSKVRTEALDALAATGTSLLGTSHRQAPVKNLVGEVRAGIRDLFSLPEGYEVILGNGGSTAFWDIATHGLIENKSQHLTFGEFSSKFAKAAKLAPWLAEPTVISSDPGTHPEPAAEAGVDVYAYTHNETSTGVAAPLKRVAGADEGALVLVDATSGAGGLPVDISETDVYYFAPQKSFAADGGLWLAAFSPAALERAQRIHASGRHVPEFFSLPTAIDNSLKNQTYNTPALATLFLLNEQLKWINGQGGLDWAVARTKESSQALYGWAEESKYAAPFVTDPAKRSQVIGTIDFADEIDAAAVAKVLRANGIVDTEPYRKLGRNQLRIAMFPAVDPADVRALTACVDYVIEKL</sequence>
<evidence type="ECO:0000313" key="16">
    <source>
        <dbReference type="Proteomes" id="UP001501000"/>
    </source>
</evidence>
<comment type="similarity">
    <text evidence="3 13">Belongs to the class-V pyridoxal-phosphate-dependent aminotransferase family. SerC subfamily.</text>
</comment>
<protein>
    <recommendedName>
        <fullName evidence="13">Phosphoserine aminotransferase</fullName>
        <ecNumber evidence="13">2.6.1.52</ecNumber>
    </recommendedName>
    <alternativeName>
        <fullName evidence="13">Phosphohydroxythreonine aminotransferase</fullName>
        <shortName evidence="13">PSAT</shortName>
    </alternativeName>
</protein>
<keyword evidence="5 13" id="KW-0032">Aminotransferase</keyword>
<evidence type="ECO:0000313" key="15">
    <source>
        <dbReference type="EMBL" id="GAA3901192.1"/>
    </source>
</evidence>
<dbReference type="InterPro" id="IPR015422">
    <property type="entry name" value="PyrdxlP-dep_Trfase_small"/>
</dbReference>
<proteinExistence type="inferred from homology"/>
<comment type="cofactor">
    <cofactor evidence="13">
        <name>pyridoxal 5'-phosphate</name>
        <dbReference type="ChEBI" id="CHEBI:597326"/>
    </cofactor>
    <text evidence="13">Binds 1 pyridoxal phosphate per subunit.</text>
</comment>
<keyword evidence="8 13" id="KW-0663">Pyridoxal phosphate</keyword>
<evidence type="ECO:0000256" key="6">
    <source>
        <dbReference type="ARBA" id="ARBA00022605"/>
    </source>
</evidence>
<keyword evidence="6 13" id="KW-0028">Amino-acid biosynthesis</keyword>
<keyword evidence="9 13" id="KW-0664">Pyridoxine biosynthesis</keyword>
<dbReference type="InterPro" id="IPR006272">
    <property type="entry name" value="Pser_aminoTfrase_mycobac"/>
</dbReference>
<dbReference type="SUPFAM" id="SSF53383">
    <property type="entry name" value="PLP-dependent transferases"/>
    <property type="match status" value="1"/>
</dbReference>
<dbReference type="InterPro" id="IPR015424">
    <property type="entry name" value="PyrdxlP-dep_Trfase"/>
</dbReference>
<dbReference type="Gene3D" id="3.90.1150.10">
    <property type="entry name" value="Aspartate Aminotransferase, domain 1"/>
    <property type="match status" value="1"/>
</dbReference>
<feature type="binding site" evidence="13">
    <location>
        <begin position="271"/>
        <end position="272"/>
    </location>
    <ligand>
        <name>pyridoxal 5'-phosphate</name>
        <dbReference type="ChEBI" id="CHEBI:597326"/>
    </ligand>
</feature>
<comment type="pathway">
    <text evidence="2 13">Amino-acid biosynthesis; L-serine biosynthesis; L-serine from 3-phospho-D-glycerate: step 2/3.</text>
</comment>
<dbReference type="InterPro" id="IPR000192">
    <property type="entry name" value="Aminotrans_V_dom"/>
</dbReference>
<feature type="modified residue" description="N6-(pyridoxal phosphate)lysine" evidence="13">
    <location>
        <position position="220"/>
    </location>
</feature>
<evidence type="ECO:0000256" key="7">
    <source>
        <dbReference type="ARBA" id="ARBA00022679"/>
    </source>
</evidence>
<comment type="caution">
    <text evidence="13">Lacks conserved residue(s) required for the propagation of feature annotation.</text>
</comment>
<evidence type="ECO:0000256" key="1">
    <source>
        <dbReference type="ARBA" id="ARBA00003483"/>
    </source>
</evidence>
<dbReference type="Gene3D" id="3.40.640.10">
    <property type="entry name" value="Type I PLP-dependent aspartate aminotransferase-like (Major domain)"/>
    <property type="match status" value="1"/>
</dbReference>
<feature type="binding site" evidence="13">
    <location>
        <position position="127"/>
    </location>
    <ligand>
        <name>pyridoxal 5'-phosphate</name>
        <dbReference type="ChEBI" id="CHEBI:597326"/>
    </ligand>
</feature>
<evidence type="ECO:0000256" key="9">
    <source>
        <dbReference type="ARBA" id="ARBA00023096"/>
    </source>
</evidence>
<feature type="domain" description="Aminotransferase class V" evidence="14">
    <location>
        <begin position="44"/>
        <end position="355"/>
    </location>
</feature>
<evidence type="ECO:0000256" key="13">
    <source>
        <dbReference type="HAMAP-Rule" id="MF_00160"/>
    </source>
</evidence>
<evidence type="ECO:0000256" key="11">
    <source>
        <dbReference type="ARBA" id="ARBA00047630"/>
    </source>
</evidence>
<gene>
    <name evidence="13 15" type="primary">serC</name>
    <name evidence="15" type="ORF">GCM10022244_09250</name>
</gene>
<comment type="pathway">
    <text evidence="13">Cofactor biosynthesis; pyridoxine 5'-phosphate biosynthesis; pyridoxine 5'-phosphate from D-erythrose 4-phosphate: step 3/5.</text>
</comment>
<feature type="binding site" evidence="13">
    <location>
        <position position="219"/>
    </location>
    <ligand>
        <name>pyridoxal 5'-phosphate</name>
        <dbReference type="ChEBI" id="CHEBI:597326"/>
    </ligand>
</feature>
<feature type="binding site" evidence="13">
    <location>
        <position position="69"/>
    </location>
    <ligand>
        <name>L-glutamate</name>
        <dbReference type="ChEBI" id="CHEBI:29985"/>
    </ligand>
</feature>
<dbReference type="Pfam" id="PF00266">
    <property type="entry name" value="Aminotran_5"/>
    <property type="match status" value="1"/>
</dbReference>
<dbReference type="EMBL" id="BAABAJ010000002">
    <property type="protein sequence ID" value="GAA3901192.1"/>
    <property type="molecule type" value="Genomic_DNA"/>
</dbReference>
<evidence type="ECO:0000256" key="12">
    <source>
        <dbReference type="ARBA" id="ARBA00049007"/>
    </source>
</evidence>
<dbReference type="InterPro" id="IPR022278">
    <property type="entry name" value="Pser_aminoTfrase"/>
</dbReference>
<comment type="catalytic activity">
    <reaction evidence="12 13">
        <text>O-phospho-L-serine + 2-oxoglutarate = 3-phosphooxypyruvate + L-glutamate</text>
        <dbReference type="Rhea" id="RHEA:14329"/>
        <dbReference type="ChEBI" id="CHEBI:16810"/>
        <dbReference type="ChEBI" id="CHEBI:18110"/>
        <dbReference type="ChEBI" id="CHEBI:29985"/>
        <dbReference type="ChEBI" id="CHEBI:57524"/>
        <dbReference type="EC" id="2.6.1.52"/>
    </reaction>
</comment>
<accession>A0ABP7LG27</accession>
<dbReference type="NCBIfam" id="TIGR01366">
    <property type="entry name" value="serC_3"/>
    <property type="match status" value="1"/>
</dbReference>
<evidence type="ECO:0000256" key="4">
    <source>
        <dbReference type="ARBA" id="ARBA00022490"/>
    </source>
</evidence>
<feature type="binding site" evidence="13">
    <location>
        <position position="196"/>
    </location>
    <ligand>
        <name>pyridoxal 5'-phosphate</name>
        <dbReference type="ChEBI" id="CHEBI:597326"/>
    </ligand>
</feature>
<dbReference type="Proteomes" id="UP001501000">
    <property type="component" value="Unassembled WGS sequence"/>
</dbReference>
<evidence type="ECO:0000256" key="3">
    <source>
        <dbReference type="ARBA" id="ARBA00006904"/>
    </source>
</evidence>
<dbReference type="PANTHER" id="PTHR21152">
    <property type="entry name" value="AMINOTRANSFERASE CLASS V"/>
    <property type="match status" value="1"/>
</dbReference>
<dbReference type="EC" id="2.6.1.52" evidence="13"/>
<comment type="subcellular location">
    <subcellularLocation>
        <location evidence="13">Cytoplasm</location>
    </subcellularLocation>
</comment>
<comment type="caution">
    <text evidence="15">The sequence shown here is derived from an EMBL/GenBank/DDBJ whole genome shotgun (WGS) entry which is preliminary data.</text>
</comment>
<feature type="binding site" evidence="13">
    <location>
        <position position="173"/>
    </location>
    <ligand>
        <name>pyridoxal 5'-phosphate</name>
        <dbReference type="ChEBI" id="CHEBI:597326"/>
    </ligand>
</feature>
<keyword evidence="4 13" id="KW-0963">Cytoplasm</keyword>
<keyword evidence="16" id="KW-1185">Reference proteome</keyword>
<keyword evidence="7 13" id="KW-0808">Transferase</keyword>